<organism evidence="7 8">
    <name type="scientific">Coniochaeta ligniaria NRRL 30616</name>
    <dbReference type="NCBI Taxonomy" id="1408157"/>
    <lineage>
        <taxon>Eukaryota</taxon>
        <taxon>Fungi</taxon>
        <taxon>Dikarya</taxon>
        <taxon>Ascomycota</taxon>
        <taxon>Pezizomycotina</taxon>
        <taxon>Sordariomycetes</taxon>
        <taxon>Sordariomycetidae</taxon>
        <taxon>Coniochaetales</taxon>
        <taxon>Coniochaetaceae</taxon>
        <taxon>Coniochaeta</taxon>
    </lineage>
</organism>
<dbReference type="OrthoDB" id="408954at2759"/>
<gene>
    <name evidence="7" type="ORF">CONLIGDRAFT_605985</name>
</gene>
<dbReference type="Proteomes" id="UP000182658">
    <property type="component" value="Unassembled WGS sequence"/>
</dbReference>
<evidence type="ECO:0000256" key="5">
    <source>
        <dbReference type="SAM" id="Phobius"/>
    </source>
</evidence>
<feature type="transmembrane region" description="Helical" evidence="5">
    <location>
        <begin position="28"/>
        <end position="52"/>
    </location>
</feature>
<keyword evidence="4 5" id="KW-0472">Membrane</keyword>
<keyword evidence="3 5" id="KW-1133">Transmembrane helix</keyword>
<dbReference type="GO" id="GO:0008610">
    <property type="term" value="P:lipid biosynthetic process"/>
    <property type="evidence" value="ECO:0007669"/>
    <property type="project" value="InterPro"/>
</dbReference>
<dbReference type="InterPro" id="IPR050307">
    <property type="entry name" value="Sterol_Desaturase_Related"/>
</dbReference>
<dbReference type="GO" id="GO:0016491">
    <property type="term" value="F:oxidoreductase activity"/>
    <property type="evidence" value="ECO:0007669"/>
    <property type="project" value="InterPro"/>
</dbReference>
<dbReference type="EMBL" id="KV875109">
    <property type="protein sequence ID" value="OIW22956.1"/>
    <property type="molecule type" value="Genomic_DNA"/>
</dbReference>
<dbReference type="InterPro" id="IPR006694">
    <property type="entry name" value="Fatty_acid_hydroxylase"/>
</dbReference>
<dbReference type="STRING" id="1408157.A0A1J7J1B5"/>
<dbReference type="PANTHER" id="PTHR11863">
    <property type="entry name" value="STEROL DESATURASE"/>
    <property type="match status" value="1"/>
</dbReference>
<evidence type="ECO:0000259" key="6">
    <source>
        <dbReference type="Pfam" id="PF04116"/>
    </source>
</evidence>
<evidence type="ECO:0000256" key="3">
    <source>
        <dbReference type="ARBA" id="ARBA00022989"/>
    </source>
</evidence>
<evidence type="ECO:0000313" key="7">
    <source>
        <dbReference type="EMBL" id="OIW22956.1"/>
    </source>
</evidence>
<feature type="domain" description="Fatty acid hydroxylase" evidence="6">
    <location>
        <begin position="120"/>
        <end position="243"/>
    </location>
</feature>
<sequence>MSYLNPRILWPHIVRTYSPYEIEIVGTIIVQILFFWLPCAIFLLLPSITPAFSERHKIQPAPKQPTAQEIRHCALVVLRNQATSILIALASATLSTRAGKPSSFRTTPTLPSPTSVLTDVLLCVLLREVMFYYAHRLLHTKHLYRAVHKTHHKFTAPVALASQYAHPLEHLVANTLPVALPPAMLGTHIVTMWVFLAVVLLDTTTVHSGYDFFAGLARHHDAHHEKFNVHYGVIGLLDWVHGTGDRAGRVKGG</sequence>
<evidence type="ECO:0000256" key="2">
    <source>
        <dbReference type="ARBA" id="ARBA00022692"/>
    </source>
</evidence>
<dbReference type="GO" id="GO:0005506">
    <property type="term" value="F:iron ion binding"/>
    <property type="evidence" value="ECO:0007669"/>
    <property type="project" value="InterPro"/>
</dbReference>
<evidence type="ECO:0000256" key="4">
    <source>
        <dbReference type="ARBA" id="ARBA00023136"/>
    </source>
</evidence>
<evidence type="ECO:0000256" key="1">
    <source>
        <dbReference type="ARBA" id="ARBA00004370"/>
    </source>
</evidence>
<keyword evidence="2 5" id="KW-0812">Transmembrane</keyword>
<keyword evidence="8" id="KW-1185">Reference proteome</keyword>
<evidence type="ECO:0000313" key="8">
    <source>
        <dbReference type="Proteomes" id="UP000182658"/>
    </source>
</evidence>
<dbReference type="InParanoid" id="A0A1J7J1B5"/>
<comment type="subcellular location">
    <subcellularLocation>
        <location evidence="1">Membrane</location>
    </subcellularLocation>
</comment>
<protein>
    <submittedName>
        <fullName evidence="7">Fatty acid hydroxylase</fullName>
    </submittedName>
</protein>
<reference evidence="7 8" key="1">
    <citation type="submission" date="2016-10" db="EMBL/GenBank/DDBJ databases">
        <title>Draft genome sequence of Coniochaeta ligniaria NRRL30616, a lignocellulolytic fungus for bioabatement of inhibitors in plant biomass hydrolysates.</title>
        <authorList>
            <consortium name="DOE Joint Genome Institute"/>
            <person name="Jimenez D.J."/>
            <person name="Hector R.E."/>
            <person name="Riley R."/>
            <person name="Sun H."/>
            <person name="Grigoriev I.V."/>
            <person name="Van Elsas J.D."/>
            <person name="Nichols N.N."/>
        </authorList>
    </citation>
    <scope>NUCLEOTIDE SEQUENCE [LARGE SCALE GENOMIC DNA]</scope>
    <source>
        <strain evidence="7 8">NRRL 30616</strain>
    </source>
</reference>
<dbReference type="Pfam" id="PF04116">
    <property type="entry name" value="FA_hydroxylase"/>
    <property type="match status" value="1"/>
</dbReference>
<dbReference type="AlphaFoldDB" id="A0A1J7J1B5"/>
<proteinExistence type="predicted"/>
<accession>A0A1J7J1B5</accession>
<name>A0A1J7J1B5_9PEZI</name>
<dbReference type="GO" id="GO:0016020">
    <property type="term" value="C:membrane"/>
    <property type="evidence" value="ECO:0007669"/>
    <property type="project" value="UniProtKB-SubCell"/>
</dbReference>